<keyword evidence="2" id="KW-1185">Reference proteome</keyword>
<sequence length="167" mass="19427">MAHGVCKSRDDPFSAWLKEQHPTILMEHKTEWLRAGNREANYDSMEFTSADSQPVPDLWRFYLNKAKGKFDIGDPDAKHRVQQFKQAESETPAQAAARFDDLVRCVQWGAIPDEDLASHFFDGLKDDQIRTFIQFVFMQQEVGCRSWTLKFVQEKAQQYYITQSLSN</sequence>
<organism evidence="1 2">
    <name type="scientific">Volvox africanus</name>
    <dbReference type="NCBI Taxonomy" id="51714"/>
    <lineage>
        <taxon>Eukaryota</taxon>
        <taxon>Viridiplantae</taxon>
        <taxon>Chlorophyta</taxon>
        <taxon>core chlorophytes</taxon>
        <taxon>Chlorophyceae</taxon>
        <taxon>CS clade</taxon>
        <taxon>Chlamydomonadales</taxon>
        <taxon>Volvocaceae</taxon>
        <taxon>Volvox</taxon>
    </lineage>
</organism>
<proteinExistence type="predicted"/>
<accession>A0A8J4BR77</accession>
<dbReference type="Proteomes" id="UP000747399">
    <property type="component" value="Unassembled WGS sequence"/>
</dbReference>
<name>A0A8J4BR77_9CHLO</name>
<protein>
    <submittedName>
        <fullName evidence="1">Uncharacterized protein</fullName>
    </submittedName>
</protein>
<evidence type="ECO:0000313" key="2">
    <source>
        <dbReference type="Proteomes" id="UP000747399"/>
    </source>
</evidence>
<evidence type="ECO:0000313" key="1">
    <source>
        <dbReference type="EMBL" id="GIL66357.1"/>
    </source>
</evidence>
<gene>
    <name evidence="1" type="ORF">Vafri_19850</name>
</gene>
<dbReference type="EMBL" id="BNCO01000084">
    <property type="protein sequence ID" value="GIL66357.1"/>
    <property type="molecule type" value="Genomic_DNA"/>
</dbReference>
<comment type="caution">
    <text evidence="1">The sequence shown here is derived from an EMBL/GenBank/DDBJ whole genome shotgun (WGS) entry which is preliminary data.</text>
</comment>
<dbReference type="AlphaFoldDB" id="A0A8J4BR77"/>
<reference evidence="1" key="1">
    <citation type="journal article" date="2021" name="Proc. Natl. Acad. Sci. U.S.A.">
        <title>Three genomes in the algal genus Volvox reveal the fate of a haploid sex-determining region after a transition to homothallism.</title>
        <authorList>
            <person name="Yamamoto K."/>
            <person name="Hamaji T."/>
            <person name="Kawai-Toyooka H."/>
            <person name="Matsuzaki R."/>
            <person name="Takahashi F."/>
            <person name="Nishimura Y."/>
            <person name="Kawachi M."/>
            <person name="Noguchi H."/>
            <person name="Minakuchi Y."/>
            <person name="Umen J.G."/>
            <person name="Toyoda A."/>
            <person name="Nozaki H."/>
        </authorList>
    </citation>
    <scope>NUCLEOTIDE SEQUENCE</scope>
    <source>
        <strain evidence="1">NIES-3780</strain>
    </source>
</reference>